<proteinExistence type="predicted"/>
<gene>
    <name evidence="1" type="ORF">GOODEAATRI_001810</name>
</gene>
<reference evidence="1 2" key="1">
    <citation type="submission" date="2021-06" db="EMBL/GenBank/DDBJ databases">
        <authorList>
            <person name="Palmer J.M."/>
        </authorList>
    </citation>
    <scope>NUCLEOTIDE SEQUENCE [LARGE SCALE GENOMIC DNA]</scope>
    <source>
        <strain evidence="1 2">GA_2019</strain>
        <tissue evidence="1">Muscle</tissue>
    </source>
</reference>
<dbReference type="EMBL" id="JAHRIO010020050">
    <property type="protein sequence ID" value="MEQ2163983.1"/>
    <property type="molecule type" value="Genomic_DNA"/>
</dbReference>
<protein>
    <submittedName>
        <fullName evidence="1">Uncharacterized protein</fullName>
    </submittedName>
</protein>
<sequence>MYSLIGSYDCWSDEKRPFAGRRSSGCSHGAAQCDSEYSLGLTCVSRQTRTPPRNPVQRANPWRKAKLLGMAGTSLSRFSHSLCFQFLLPVIQISLICLCVGGDPKGIKVAVVNNDTNPLSSSFSVSLLSFLDNSSVIQV</sequence>
<organism evidence="1 2">
    <name type="scientific">Goodea atripinnis</name>
    <dbReference type="NCBI Taxonomy" id="208336"/>
    <lineage>
        <taxon>Eukaryota</taxon>
        <taxon>Metazoa</taxon>
        <taxon>Chordata</taxon>
        <taxon>Craniata</taxon>
        <taxon>Vertebrata</taxon>
        <taxon>Euteleostomi</taxon>
        <taxon>Actinopterygii</taxon>
        <taxon>Neopterygii</taxon>
        <taxon>Teleostei</taxon>
        <taxon>Neoteleostei</taxon>
        <taxon>Acanthomorphata</taxon>
        <taxon>Ovalentaria</taxon>
        <taxon>Atherinomorphae</taxon>
        <taxon>Cyprinodontiformes</taxon>
        <taxon>Goodeidae</taxon>
        <taxon>Goodea</taxon>
    </lineage>
</organism>
<evidence type="ECO:0000313" key="2">
    <source>
        <dbReference type="Proteomes" id="UP001476798"/>
    </source>
</evidence>
<keyword evidence="2" id="KW-1185">Reference proteome</keyword>
<accession>A0ABV0MXX7</accession>
<dbReference type="Proteomes" id="UP001476798">
    <property type="component" value="Unassembled WGS sequence"/>
</dbReference>
<comment type="caution">
    <text evidence="1">The sequence shown here is derived from an EMBL/GenBank/DDBJ whole genome shotgun (WGS) entry which is preliminary data.</text>
</comment>
<name>A0ABV0MXX7_9TELE</name>
<evidence type="ECO:0000313" key="1">
    <source>
        <dbReference type="EMBL" id="MEQ2163983.1"/>
    </source>
</evidence>